<dbReference type="OrthoDB" id="688214at2759"/>
<dbReference type="EMBL" id="CM003532">
    <property type="protein sequence ID" value="RCV23448.1"/>
    <property type="molecule type" value="Genomic_DNA"/>
</dbReference>
<evidence type="ECO:0000259" key="1">
    <source>
        <dbReference type="Pfam" id="PF20235"/>
    </source>
</evidence>
<protein>
    <recommendedName>
        <fullName evidence="1">PIR2-like helical domain-containing protein</fullName>
    </recommendedName>
</protein>
<accession>A0A368R069</accession>
<feature type="domain" description="PIR2-like helical" evidence="1">
    <location>
        <begin position="142"/>
        <end position="187"/>
    </location>
</feature>
<feature type="domain" description="PIR2-like helical" evidence="1">
    <location>
        <begin position="236"/>
        <end position="354"/>
    </location>
</feature>
<dbReference type="Pfam" id="PF20235">
    <property type="entry name" value="PIR2-like_helical"/>
    <property type="match status" value="3"/>
</dbReference>
<reference evidence="2" key="1">
    <citation type="journal article" date="2012" name="Nat. Biotechnol.">
        <title>Reference genome sequence of the model plant Setaria.</title>
        <authorList>
            <person name="Bennetzen J.L."/>
            <person name="Schmutz J."/>
            <person name="Wang H."/>
            <person name="Percifield R."/>
            <person name="Hawkins J."/>
            <person name="Pontaroli A.C."/>
            <person name="Estep M."/>
            <person name="Feng L."/>
            <person name="Vaughn J.N."/>
            <person name="Grimwood J."/>
            <person name="Jenkins J."/>
            <person name="Barry K."/>
            <person name="Lindquist E."/>
            <person name="Hellsten U."/>
            <person name="Deshpande S."/>
            <person name="Wang X."/>
            <person name="Wu X."/>
            <person name="Mitros T."/>
            <person name="Triplett J."/>
            <person name="Yang X."/>
            <person name="Ye C.Y."/>
            <person name="Mauro-Herrera M."/>
            <person name="Wang L."/>
            <person name="Li P."/>
            <person name="Sharma M."/>
            <person name="Sharma R."/>
            <person name="Ronald P.C."/>
            <person name="Panaud O."/>
            <person name="Kellogg E.A."/>
            <person name="Brutnell T.P."/>
            <person name="Doust A.N."/>
            <person name="Tuskan G.A."/>
            <person name="Rokhsar D."/>
            <person name="Devos K.M."/>
        </authorList>
    </citation>
    <scope>NUCLEOTIDE SEQUENCE [LARGE SCALE GENOMIC DNA]</scope>
    <source>
        <strain evidence="2">Yugu1</strain>
    </source>
</reference>
<reference evidence="2" key="2">
    <citation type="submission" date="2015-07" db="EMBL/GenBank/DDBJ databases">
        <authorList>
            <person name="Noorani M."/>
        </authorList>
    </citation>
    <scope>NUCLEOTIDE SEQUENCE</scope>
    <source>
        <strain evidence="2">Yugu1</strain>
    </source>
</reference>
<organism evidence="2">
    <name type="scientific">Setaria italica</name>
    <name type="common">Foxtail millet</name>
    <name type="synonym">Panicum italicum</name>
    <dbReference type="NCBI Taxonomy" id="4555"/>
    <lineage>
        <taxon>Eukaryota</taxon>
        <taxon>Viridiplantae</taxon>
        <taxon>Streptophyta</taxon>
        <taxon>Embryophyta</taxon>
        <taxon>Tracheophyta</taxon>
        <taxon>Spermatophyta</taxon>
        <taxon>Magnoliopsida</taxon>
        <taxon>Liliopsida</taxon>
        <taxon>Poales</taxon>
        <taxon>Poaceae</taxon>
        <taxon>PACMAD clade</taxon>
        <taxon>Panicoideae</taxon>
        <taxon>Panicodae</taxon>
        <taxon>Paniceae</taxon>
        <taxon>Cenchrinae</taxon>
        <taxon>Setaria</taxon>
    </lineage>
</organism>
<dbReference type="AlphaFoldDB" id="A0A368R069"/>
<dbReference type="InterPro" id="IPR046527">
    <property type="entry name" value="PIR2-like_helical"/>
</dbReference>
<dbReference type="PANTHER" id="PTHR33120">
    <property type="entry name" value="EXPRESSED PROTEIN-RELATED"/>
    <property type="match status" value="1"/>
</dbReference>
<feature type="domain" description="PIR2-like helical" evidence="1">
    <location>
        <begin position="562"/>
        <end position="610"/>
    </location>
</feature>
<name>A0A368R069_SETIT</name>
<evidence type="ECO:0000313" key="2">
    <source>
        <dbReference type="EMBL" id="RCV23448.1"/>
    </source>
</evidence>
<proteinExistence type="predicted"/>
<sequence>MAAQYPSDALAAVLAKLRRPLTTHDVWEIRDLLARQWPPPVSMEFSYRPNGTTCARRDDGALLLSTYIGEERDFVATILIERTRHHHQLSFISNLTFDNSSDMETKLSGCLQWAAALQAAVHVDYDASPCEHVVSLKLCLLDAIHAMYIKALAVMPRSPRLLRAVLVAGHCYGPMDPVSNIIANAAFPPVQGAGELPDGVLNTGPILSRFHGEECKRPPVDEATITGSNEIKRRFIDGFYTEAARRLPLKEVPGLDGCLCAGGLCVGLADPVANIILNAVGLLLHDQQEQLELPSPERKFRVRRGGEGWGDIAYRSLDGLRGFMPAYFRYLGCAQGSRYLYVASQNLPLAIALVRHDRFSSRRRRRRLLPDSGNLSDALRVAAVQAKHPAPGVVARLMTAQYPSGLLAPVVAKLQGTESLTAGDVSAIMDLLARQWPPAPPTVSMEFWCGPNSTTCTRGDERRRWHAATSGDDGTLMISTCTGDGRPATVSIPPPTTTQDHQQQLGCIFDLTFHGADMEDNLSGCLREAAAVTAPQRAAPPVDYDASTCTHVLSPKQCLLDAIYAHYIRALAALPSCSPRLLRAHIAGGHCYGPMDPVSNIIVNTIWYDKAFPLITFNYQTASSTPDP</sequence>
<dbReference type="PANTHER" id="PTHR33120:SF42">
    <property type="entry name" value="OS12G0105000 PROTEIN"/>
    <property type="match status" value="1"/>
</dbReference>
<gene>
    <name evidence="2" type="ORF">SETIT_5G006900v2</name>
</gene>